<proteinExistence type="predicted"/>
<keyword evidence="2" id="KW-1185">Reference proteome</keyword>
<comment type="caution">
    <text evidence="1">The sequence shown here is derived from an EMBL/GenBank/DDBJ whole genome shotgun (WGS) entry which is preliminary data.</text>
</comment>
<organism evidence="1 2">
    <name type="scientific">Vibrio comitans NBRC 102076</name>
    <dbReference type="NCBI Taxonomy" id="1219078"/>
    <lineage>
        <taxon>Bacteria</taxon>
        <taxon>Pseudomonadati</taxon>
        <taxon>Pseudomonadota</taxon>
        <taxon>Gammaproteobacteria</taxon>
        <taxon>Vibrionales</taxon>
        <taxon>Vibrionaceae</taxon>
        <taxon>Vibrio</taxon>
    </lineage>
</organism>
<dbReference type="EMBL" id="BJLH01000015">
    <property type="protein sequence ID" value="GEA61952.1"/>
    <property type="molecule type" value="Genomic_DNA"/>
</dbReference>
<dbReference type="AlphaFoldDB" id="A0A4Y3IS62"/>
<gene>
    <name evidence="1" type="ORF">VCO01S_31450</name>
</gene>
<accession>A0A4Y3IS62</accession>
<protein>
    <submittedName>
        <fullName evidence="1">Uncharacterized protein</fullName>
    </submittedName>
</protein>
<reference evidence="1 2" key="1">
    <citation type="submission" date="2019-06" db="EMBL/GenBank/DDBJ databases">
        <title>Whole genome shotgun sequence of Vibrio comitans NBRC 102076.</title>
        <authorList>
            <person name="Hosoyama A."/>
            <person name="Uohara A."/>
            <person name="Ohji S."/>
            <person name="Ichikawa N."/>
        </authorList>
    </citation>
    <scope>NUCLEOTIDE SEQUENCE [LARGE SCALE GENOMIC DNA]</scope>
    <source>
        <strain evidence="1 2">NBRC 102076</strain>
    </source>
</reference>
<sequence>MAAIAREELKSIKKILKVMKLKNTYCSFIERFSRSKISFTMPLPRFYLAYLATLTVLD</sequence>
<evidence type="ECO:0000313" key="2">
    <source>
        <dbReference type="Proteomes" id="UP000318242"/>
    </source>
</evidence>
<dbReference type="Proteomes" id="UP000318242">
    <property type="component" value="Unassembled WGS sequence"/>
</dbReference>
<name>A0A4Y3IS62_9VIBR</name>
<evidence type="ECO:0000313" key="1">
    <source>
        <dbReference type="EMBL" id="GEA61952.1"/>
    </source>
</evidence>